<sequence>MSAIQLNTENRFFHYPHLAEALLLDVCFVDLMILAENGHKPKRLRARQPLQVIRETSREENKQVCLRRFL</sequence>
<proteinExistence type="predicted"/>
<protein>
    <submittedName>
        <fullName evidence="1">Uncharacterized protein</fullName>
    </submittedName>
</protein>
<keyword evidence="2" id="KW-1185">Reference proteome</keyword>
<organism evidence="1 2">
    <name type="scientific">Pelotomaculum propionicicum</name>
    <dbReference type="NCBI Taxonomy" id="258475"/>
    <lineage>
        <taxon>Bacteria</taxon>
        <taxon>Bacillati</taxon>
        <taxon>Bacillota</taxon>
        <taxon>Clostridia</taxon>
        <taxon>Eubacteriales</taxon>
        <taxon>Desulfotomaculaceae</taxon>
        <taxon>Pelotomaculum</taxon>
    </lineage>
</organism>
<dbReference type="AlphaFoldDB" id="A0A4Y7RQ12"/>
<dbReference type="RefSeq" id="WP_134213894.1">
    <property type="nucleotide sequence ID" value="NZ_QFFZ01000020.1"/>
</dbReference>
<dbReference type="EMBL" id="QFFZ01000020">
    <property type="protein sequence ID" value="TEB10886.1"/>
    <property type="molecule type" value="Genomic_DNA"/>
</dbReference>
<gene>
    <name evidence="1" type="ORF">Pmgp_02053</name>
</gene>
<accession>A0A4Y7RQ12</accession>
<dbReference type="Proteomes" id="UP000297597">
    <property type="component" value="Unassembled WGS sequence"/>
</dbReference>
<evidence type="ECO:0000313" key="1">
    <source>
        <dbReference type="EMBL" id="TEB10886.1"/>
    </source>
</evidence>
<comment type="caution">
    <text evidence="1">The sequence shown here is derived from an EMBL/GenBank/DDBJ whole genome shotgun (WGS) entry which is preliminary data.</text>
</comment>
<name>A0A4Y7RQ12_9FIRM</name>
<evidence type="ECO:0000313" key="2">
    <source>
        <dbReference type="Proteomes" id="UP000297597"/>
    </source>
</evidence>
<reference evidence="1 2" key="1">
    <citation type="journal article" date="2018" name="Environ. Microbiol.">
        <title>Novel energy conservation strategies and behaviour of Pelotomaculum schinkii driving syntrophic propionate catabolism.</title>
        <authorList>
            <person name="Hidalgo-Ahumada C.A.P."/>
            <person name="Nobu M.K."/>
            <person name="Narihiro T."/>
            <person name="Tamaki H."/>
            <person name="Liu W.T."/>
            <person name="Kamagata Y."/>
            <person name="Stams A.J.M."/>
            <person name="Imachi H."/>
            <person name="Sousa D.Z."/>
        </authorList>
    </citation>
    <scope>NUCLEOTIDE SEQUENCE [LARGE SCALE GENOMIC DNA]</scope>
    <source>
        <strain evidence="1 2">MGP</strain>
    </source>
</reference>